<dbReference type="InterPro" id="IPR002156">
    <property type="entry name" value="RNaseH_domain"/>
</dbReference>
<dbReference type="PANTHER" id="PTHR47723">
    <property type="entry name" value="OS05G0353850 PROTEIN"/>
    <property type="match status" value="1"/>
</dbReference>
<dbReference type="AlphaFoldDB" id="A0AAV1X4E1"/>
<sequence>MMAINLAHQKSWFNIWLECDSMIVVDIFNGKTNPPWQLLNKWNHCKRLLSSFTWKVSHVYREDNTCADKLANYGLSITSSTCWNNAPTFIWNDVFRNRSNLPNFRFVY</sequence>
<evidence type="ECO:0000313" key="3">
    <source>
        <dbReference type="Proteomes" id="UP001497480"/>
    </source>
</evidence>
<dbReference type="PANTHER" id="PTHR47723:SF23">
    <property type="entry name" value="REVERSE TRANSCRIPTASE-LIKE PROTEIN"/>
    <property type="match status" value="1"/>
</dbReference>
<evidence type="ECO:0000313" key="2">
    <source>
        <dbReference type="EMBL" id="CAL0316428.1"/>
    </source>
</evidence>
<proteinExistence type="predicted"/>
<organism evidence="2 3">
    <name type="scientific">Lupinus luteus</name>
    <name type="common">European yellow lupine</name>
    <dbReference type="NCBI Taxonomy" id="3873"/>
    <lineage>
        <taxon>Eukaryota</taxon>
        <taxon>Viridiplantae</taxon>
        <taxon>Streptophyta</taxon>
        <taxon>Embryophyta</taxon>
        <taxon>Tracheophyta</taxon>
        <taxon>Spermatophyta</taxon>
        <taxon>Magnoliopsida</taxon>
        <taxon>eudicotyledons</taxon>
        <taxon>Gunneridae</taxon>
        <taxon>Pentapetalae</taxon>
        <taxon>rosids</taxon>
        <taxon>fabids</taxon>
        <taxon>Fabales</taxon>
        <taxon>Fabaceae</taxon>
        <taxon>Papilionoideae</taxon>
        <taxon>50 kb inversion clade</taxon>
        <taxon>genistoids sensu lato</taxon>
        <taxon>core genistoids</taxon>
        <taxon>Genisteae</taxon>
        <taxon>Lupinus</taxon>
    </lineage>
</organism>
<name>A0AAV1X4E1_LUPLU</name>
<dbReference type="InterPro" id="IPR012337">
    <property type="entry name" value="RNaseH-like_sf"/>
</dbReference>
<dbReference type="Pfam" id="PF13456">
    <property type="entry name" value="RVT_3"/>
    <property type="match status" value="1"/>
</dbReference>
<comment type="caution">
    <text evidence="2">The sequence shown here is derived from an EMBL/GenBank/DDBJ whole genome shotgun (WGS) entry which is preliminary data.</text>
</comment>
<evidence type="ECO:0000259" key="1">
    <source>
        <dbReference type="Pfam" id="PF13456"/>
    </source>
</evidence>
<feature type="domain" description="RNase H type-1" evidence="1">
    <location>
        <begin position="2"/>
        <end position="73"/>
    </location>
</feature>
<dbReference type="Gene3D" id="3.30.420.10">
    <property type="entry name" value="Ribonuclease H-like superfamily/Ribonuclease H"/>
    <property type="match status" value="1"/>
</dbReference>
<dbReference type="EMBL" id="CAXHTB010000012">
    <property type="protein sequence ID" value="CAL0316428.1"/>
    <property type="molecule type" value="Genomic_DNA"/>
</dbReference>
<dbReference type="Proteomes" id="UP001497480">
    <property type="component" value="Unassembled WGS sequence"/>
</dbReference>
<dbReference type="SUPFAM" id="SSF53098">
    <property type="entry name" value="Ribonuclease H-like"/>
    <property type="match status" value="1"/>
</dbReference>
<gene>
    <name evidence="2" type="ORF">LLUT_LOCUS17488</name>
</gene>
<dbReference type="GO" id="GO:0003676">
    <property type="term" value="F:nucleic acid binding"/>
    <property type="evidence" value="ECO:0007669"/>
    <property type="project" value="InterPro"/>
</dbReference>
<dbReference type="CDD" id="cd06222">
    <property type="entry name" value="RNase_H_like"/>
    <property type="match status" value="1"/>
</dbReference>
<reference evidence="2 3" key="1">
    <citation type="submission" date="2024-03" db="EMBL/GenBank/DDBJ databases">
        <authorList>
            <person name="Martinez-Hernandez J."/>
        </authorList>
    </citation>
    <scope>NUCLEOTIDE SEQUENCE [LARGE SCALE GENOMIC DNA]</scope>
</reference>
<dbReference type="InterPro" id="IPR036397">
    <property type="entry name" value="RNaseH_sf"/>
</dbReference>
<accession>A0AAV1X4E1</accession>
<dbReference type="InterPro" id="IPR044730">
    <property type="entry name" value="RNase_H-like_dom_plant"/>
</dbReference>
<dbReference type="InterPro" id="IPR053151">
    <property type="entry name" value="RNase_H-like"/>
</dbReference>
<dbReference type="GO" id="GO:0004523">
    <property type="term" value="F:RNA-DNA hybrid ribonuclease activity"/>
    <property type="evidence" value="ECO:0007669"/>
    <property type="project" value="InterPro"/>
</dbReference>
<keyword evidence="3" id="KW-1185">Reference proteome</keyword>
<protein>
    <recommendedName>
        <fullName evidence="1">RNase H type-1 domain-containing protein</fullName>
    </recommendedName>
</protein>